<evidence type="ECO:0000256" key="1">
    <source>
        <dbReference type="ARBA" id="ARBA00012552"/>
    </source>
</evidence>
<gene>
    <name evidence="17" type="ORF">IV203_027120</name>
</gene>
<evidence type="ECO:0000256" key="10">
    <source>
        <dbReference type="ARBA" id="ARBA00023594"/>
    </source>
</evidence>
<evidence type="ECO:0000256" key="12">
    <source>
        <dbReference type="PROSITE-ProRule" id="PRU00552"/>
    </source>
</evidence>
<accession>A0A9K3LL25</accession>
<dbReference type="AlphaFoldDB" id="A0A9K3LL25"/>
<dbReference type="CDD" id="cd18787">
    <property type="entry name" value="SF2_C_DEAD"/>
    <property type="match status" value="1"/>
</dbReference>
<dbReference type="InterPro" id="IPR014001">
    <property type="entry name" value="Helicase_ATP-bd"/>
</dbReference>
<feature type="domain" description="Helicase C-terminal" evidence="15">
    <location>
        <begin position="482"/>
        <end position="646"/>
    </location>
</feature>
<dbReference type="InterPro" id="IPR001650">
    <property type="entry name" value="Helicase_C-like"/>
</dbReference>
<evidence type="ECO:0000256" key="8">
    <source>
        <dbReference type="ARBA" id="ARBA00022840"/>
    </source>
</evidence>
<feature type="domain" description="Helicase ATP-binding" evidence="14">
    <location>
        <begin position="285"/>
        <end position="471"/>
    </location>
</feature>
<comment type="catalytic activity">
    <reaction evidence="11">
        <text>ATP + H2O = ADP + phosphate + H(+)</text>
        <dbReference type="Rhea" id="RHEA:13065"/>
        <dbReference type="ChEBI" id="CHEBI:15377"/>
        <dbReference type="ChEBI" id="CHEBI:15378"/>
        <dbReference type="ChEBI" id="CHEBI:30616"/>
        <dbReference type="ChEBI" id="CHEBI:43474"/>
        <dbReference type="ChEBI" id="CHEBI:456216"/>
        <dbReference type="EC" id="3.6.4.13"/>
    </reaction>
</comment>
<dbReference type="Pfam" id="PF00271">
    <property type="entry name" value="Helicase_C"/>
    <property type="match status" value="1"/>
</dbReference>
<keyword evidence="8" id="KW-0067">ATP-binding</keyword>
<dbReference type="GO" id="GO:0003724">
    <property type="term" value="F:RNA helicase activity"/>
    <property type="evidence" value="ECO:0007669"/>
    <property type="project" value="UniProtKB-EC"/>
</dbReference>
<dbReference type="InterPro" id="IPR011545">
    <property type="entry name" value="DEAD/DEAH_box_helicase_dom"/>
</dbReference>
<dbReference type="GO" id="GO:0008270">
    <property type="term" value="F:zinc ion binding"/>
    <property type="evidence" value="ECO:0007669"/>
    <property type="project" value="UniProtKB-KW"/>
</dbReference>
<organism evidence="17 18">
    <name type="scientific">Nitzschia inconspicua</name>
    <dbReference type="NCBI Taxonomy" id="303405"/>
    <lineage>
        <taxon>Eukaryota</taxon>
        <taxon>Sar</taxon>
        <taxon>Stramenopiles</taxon>
        <taxon>Ochrophyta</taxon>
        <taxon>Bacillariophyta</taxon>
        <taxon>Bacillariophyceae</taxon>
        <taxon>Bacillariophycidae</taxon>
        <taxon>Bacillariales</taxon>
        <taxon>Bacillariaceae</taxon>
        <taxon>Nitzschia</taxon>
    </lineage>
</organism>
<feature type="compositionally biased region" description="Basic and acidic residues" evidence="13">
    <location>
        <begin position="120"/>
        <end position="131"/>
    </location>
</feature>
<dbReference type="PANTHER" id="PTHR47958">
    <property type="entry name" value="ATP-DEPENDENT RNA HELICASE DBP3"/>
    <property type="match status" value="1"/>
</dbReference>
<dbReference type="PROSITE" id="PS51194">
    <property type="entry name" value="HELICASE_CTER"/>
    <property type="match status" value="1"/>
</dbReference>
<evidence type="ECO:0000259" key="15">
    <source>
        <dbReference type="PROSITE" id="PS51194"/>
    </source>
</evidence>
<dbReference type="FunFam" id="3.40.50.300:FF:000449">
    <property type="entry name" value="Probable ATP-dependent RNA helicase DDX41"/>
    <property type="match status" value="1"/>
</dbReference>
<evidence type="ECO:0000256" key="13">
    <source>
        <dbReference type="SAM" id="MobiDB-lite"/>
    </source>
</evidence>
<feature type="short sequence motif" description="Q motif" evidence="12">
    <location>
        <begin position="254"/>
        <end position="282"/>
    </location>
</feature>
<keyword evidence="5" id="KW-0378">Hydrolase</keyword>
<evidence type="ECO:0000313" key="18">
    <source>
        <dbReference type="Proteomes" id="UP000693970"/>
    </source>
</evidence>
<dbReference type="EMBL" id="JAGRRH010000010">
    <property type="protein sequence ID" value="KAG7363759.1"/>
    <property type="molecule type" value="Genomic_DNA"/>
</dbReference>
<name>A0A9K3LL25_9STRA</name>
<comment type="similarity">
    <text evidence="10">Belongs to the DEAD box helicase family. DDX41 subfamily.</text>
</comment>
<dbReference type="GO" id="GO:0005634">
    <property type="term" value="C:nucleus"/>
    <property type="evidence" value="ECO:0007669"/>
    <property type="project" value="UniProtKB-ARBA"/>
</dbReference>
<evidence type="ECO:0000259" key="16">
    <source>
        <dbReference type="PROSITE" id="PS51195"/>
    </source>
</evidence>
<feature type="compositionally biased region" description="Basic and acidic residues" evidence="13">
    <location>
        <begin position="170"/>
        <end position="184"/>
    </location>
</feature>
<dbReference type="PROSITE" id="PS51192">
    <property type="entry name" value="HELICASE_ATP_BIND_1"/>
    <property type="match status" value="1"/>
</dbReference>
<dbReference type="PROSITE" id="PS51195">
    <property type="entry name" value="Q_MOTIF"/>
    <property type="match status" value="1"/>
</dbReference>
<dbReference type="GO" id="GO:0005737">
    <property type="term" value="C:cytoplasm"/>
    <property type="evidence" value="ECO:0007669"/>
    <property type="project" value="UniProtKB-ARBA"/>
</dbReference>
<dbReference type="SMART" id="SM00487">
    <property type="entry name" value="DEXDc"/>
    <property type="match status" value="1"/>
</dbReference>
<dbReference type="GO" id="GO:0016787">
    <property type="term" value="F:hydrolase activity"/>
    <property type="evidence" value="ECO:0007669"/>
    <property type="project" value="UniProtKB-KW"/>
</dbReference>
<feature type="compositionally biased region" description="Polar residues" evidence="13">
    <location>
        <begin position="1"/>
        <end position="13"/>
    </location>
</feature>
<evidence type="ECO:0000313" key="17">
    <source>
        <dbReference type="EMBL" id="KAG7363759.1"/>
    </source>
</evidence>
<dbReference type="SMART" id="SM00490">
    <property type="entry name" value="HELICc"/>
    <property type="match status" value="1"/>
</dbReference>
<evidence type="ECO:0000256" key="4">
    <source>
        <dbReference type="ARBA" id="ARBA00022771"/>
    </source>
</evidence>
<protein>
    <recommendedName>
        <fullName evidence="1">RNA helicase</fullName>
        <ecNumber evidence="1">3.6.4.13</ecNumber>
    </recommendedName>
</protein>
<reference evidence="17" key="1">
    <citation type="journal article" date="2021" name="Sci. Rep.">
        <title>Diploid genomic architecture of Nitzschia inconspicua, an elite biomass production diatom.</title>
        <authorList>
            <person name="Oliver A."/>
            <person name="Podell S."/>
            <person name="Pinowska A."/>
            <person name="Traller J.C."/>
            <person name="Smith S.R."/>
            <person name="McClure R."/>
            <person name="Beliaev A."/>
            <person name="Bohutskyi P."/>
            <person name="Hill E.A."/>
            <person name="Rabines A."/>
            <person name="Zheng H."/>
            <person name="Allen L.Z."/>
            <person name="Kuo A."/>
            <person name="Grigoriev I.V."/>
            <person name="Allen A.E."/>
            <person name="Hazlebeck D."/>
            <person name="Allen E.E."/>
        </authorList>
    </citation>
    <scope>NUCLEOTIDE SEQUENCE</scope>
    <source>
        <strain evidence="17">Hildebrandi</strain>
    </source>
</reference>
<feature type="domain" description="DEAD-box RNA helicase Q" evidence="16">
    <location>
        <begin position="254"/>
        <end position="282"/>
    </location>
</feature>
<sequence>MAGKDNNNTSSNDASKKDDTSLEEWKRKKEARLLMSRRRRNDDVKNEWDLLYRNKDDDDDDHNNIINNEKEEEDDDDVFVPLSKRKKMEQEAILGKLAHRRRLLSKGEGGDDDDDDDDVHDNHNNHNDDNNKNNPNNNNTEEEEKDDDDQPNTARVQSLLESANALHGTMTEEERRQQQRQEEEARILKEASKVQTNALQAASELAKGVQYTKSVPSTWTAPRYIVQQGSHVWDQIRKEWHTEVEGVHIPPPCKRFVDMKFPPPILKVLQKKGIKKPTPIQMQGLPVALAGRDMIGIAFTGSGKTLTFSLPLVMAALEEELRMPIVPGEGPIGIILAPSRELVRQTYDVVCEFCHEISQTPGYPTLRTQLVIGGESVRDQIATLQTDGIHCIVATPGRLRDILKRKAMRLDNCRYICLDEADRLLDLGFDEELGEIMNSFDHQRQTLLFSATFPKKFQDFARETLVRPIIVNVGRAGAANLDVIQEVEYVKDDVKIPYLLQCLQKTAPPVIIFCERKGDVDDIHEYLLLKGVEAASIHGGKEQEERNEAIQSFKRGDEDVLVATDVAAKGLDFPQSIQHVINFDMPSEIENYVHRIGRTGRCGKTGVATTFINKSCDETTLLDLKHLLKEARQRIPPVLMMLDDPREKHGGVGCSYCGGLGHTIVDCPKIDKNARQVASGKKDALATGGGYGGDW</sequence>
<dbReference type="Proteomes" id="UP000693970">
    <property type="component" value="Unassembled WGS sequence"/>
</dbReference>
<reference evidence="17" key="2">
    <citation type="submission" date="2021-04" db="EMBL/GenBank/DDBJ databases">
        <authorList>
            <person name="Podell S."/>
        </authorList>
    </citation>
    <scope>NUCLEOTIDE SEQUENCE</scope>
    <source>
        <strain evidence="17">Hildebrandi</strain>
    </source>
</reference>
<feature type="compositionally biased region" description="Basic and acidic residues" evidence="13">
    <location>
        <begin position="14"/>
        <end position="27"/>
    </location>
</feature>
<keyword evidence="9" id="KW-0694">RNA-binding</keyword>
<evidence type="ECO:0000256" key="9">
    <source>
        <dbReference type="ARBA" id="ARBA00022884"/>
    </source>
</evidence>
<keyword evidence="3" id="KW-0547">Nucleotide-binding</keyword>
<dbReference type="FunFam" id="3.40.50.300:FF:000657">
    <property type="entry name" value="Probable ATP-dependent RNA helicase DDX41"/>
    <property type="match status" value="1"/>
</dbReference>
<evidence type="ECO:0000256" key="7">
    <source>
        <dbReference type="ARBA" id="ARBA00022833"/>
    </source>
</evidence>
<keyword evidence="18" id="KW-1185">Reference proteome</keyword>
<feature type="region of interest" description="Disordered" evidence="13">
    <location>
        <begin position="1"/>
        <end position="152"/>
    </location>
</feature>
<evidence type="ECO:0000256" key="2">
    <source>
        <dbReference type="ARBA" id="ARBA00022723"/>
    </source>
</evidence>
<keyword evidence="7" id="KW-0862">Zinc</keyword>
<evidence type="ECO:0000259" key="14">
    <source>
        <dbReference type="PROSITE" id="PS51192"/>
    </source>
</evidence>
<feature type="compositionally biased region" description="Acidic residues" evidence="13">
    <location>
        <begin position="110"/>
        <end position="119"/>
    </location>
</feature>
<keyword evidence="4" id="KW-0863">Zinc-finger</keyword>
<feature type="compositionally biased region" description="Basic and acidic residues" evidence="13">
    <location>
        <begin position="40"/>
        <end position="56"/>
    </location>
</feature>
<evidence type="ECO:0000256" key="11">
    <source>
        <dbReference type="ARBA" id="ARBA00047984"/>
    </source>
</evidence>
<feature type="compositionally biased region" description="Acidic residues" evidence="13">
    <location>
        <begin position="140"/>
        <end position="150"/>
    </location>
</feature>
<evidence type="ECO:0000256" key="6">
    <source>
        <dbReference type="ARBA" id="ARBA00022806"/>
    </source>
</evidence>
<keyword evidence="6 17" id="KW-0347">Helicase</keyword>
<feature type="region of interest" description="Disordered" evidence="13">
    <location>
        <begin position="164"/>
        <end position="184"/>
    </location>
</feature>
<dbReference type="GO" id="GO:0003723">
    <property type="term" value="F:RNA binding"/>
    <property type="evidence" value="ECO:0007669"/>
    <property type="project" value="UniProtKB-KW"/>
</dbReference>
<comment type="caution">
    <text evidence="17">The sequence shown here is derived from an EMBL/GenBank/DDBJ whole genome shotgun (WGS) entry which is preliminary data.</text>
</comment>
<dbReference type="GO" id="GO:0005524">
    <property type="term" value="F:ATP binding"/>
    <property type="evidence" value="ECO:0007669"/>
    <property type="project" value="UniProtKB-KW"/>
</dbReference>
<evidence type="ECO:0000256" key="5">
    <source>
        <dbReference type="ARBA" id="ARBA00022801"/>
    </source>
</evidence>
<dbReference type="EC" id="3.6.4.13" evidence="1"/>
<dbReference type="Pfam" id="PF00270">
    <property type="entry name" value="DEAD"/>
    <property type="match status" value="1"/>
</dbReference>
<keyword evidence="2" id="KW-0479">Metal-binding</keyword>
<proteinExistence type="inferred from homology"/>
<evidence type="ECO:0000256" key="3">
    <source>
        <dbReference type="ARBA" id="ARBA00022741"/>
    </source>
</evidence>
<dbReference type="InterPro" id="IPR014014">
    <property type="entry name" value="RNA_helicase_DEAD_Q_motif"/>
</dbReference>
<dbReference type="OrthoDB" id="196131at2759"/>